<dbReference type="PANTHER" id="PTHR46825:SF11">
    <property type="entry name" value="PENICILLIN-BINDING PROTEIN 4"/>
    <property type="match status" value="1"/>
</dbReference>
<keyword evidence="4" id="KW-0378">Hydrolase</keyword>
<organism evidence="4 5">
    <name type="scientific">Kibdelosporangium persicum</name>
    <dbReference type="NCBI Taxonomy" id="2698649"/>
    <lineage>
        <taxon>Bacteria</taxon>
        <taxon>Bacillati</taxon>
        <taxon>Actinomycetota</taxon>
        <taxon>Actinomycetes</taxon>
        <taxon>Pseudonocardiales</taxon>
        <taxon>Pseudonocardiaceae</taxon>
        <taxon>Kibdelosporangium</taxon>
    </lineage>
</organism>
<dbReference type="EMBL" id="JAAATY010000007">
    <property type="protein sequence ID" value="NRN65655.1"/>
    <property type="molecule type" value="Genomic_DNA"/>
</dbReference>
<sequence>MGFPTTRSRMDRLVAAYADKGRFSGSVLVARGARVMFRKGYGMANYEHHVPNTAGVAFRIGSQTKAFTAIAILQLQERGLLRAGEPVGTYLVGYPDGDRITIEHLLMNTSGIPDYVTTEEFTSIMGLRRSPDEVADSFRHLPLMFEPGARMSYSNSGWVLLGLVIERITGMAYRDYVREQILVPLGMSSSGLADTGDVIDRHADGYMSSENGVSRTPYLDNSNQYAAGGLHSTVEDLYRWHRGLHGGKLLSPTSVEELLKPRAGYDGSTYGYGYTFNRMYGRPRIEAAGGTIGFVSTTVHYPDDDLVVIVLSNFENGAYSDVADGLAAIALGQPYELPADRVFVNVDPSVFGAYLGRYTTSYAGRPVAMDVTREGDRLMVTVAGLKKTELRPLSPTKYFARMKGEVELTFVVDGDAQAHAVAMRWAGVPLTAQRVTA</sequence>
<keyword evidence="5" id="KW-1185">Reference proteome</keyword>
<feature type="domain" description="Beta-lactamase-related" evidence="3">
    <location>
        <begin position="11"/>
        <end position="324"/>
    </location>
</feature>
<proteinExistence type="predicted"/>
<accession>A0ABX2F4A6</accession>
<dbReference type="GO" id="GO:0016787">
    <property type="term" value="F:hydrolase activity"/>
    <property type="evidence" value="ECO:0007669"/>
    <property type="project" value="UniProtKB-KW"/>
</dbReference>
<dbReference type="PANTHER" id="PTHR46825">
    <property type="entry name" value="D-ALANYL-D-ALANINE-CARBOXYPEPTIDASE/ENDOPEPTIDASE AMPH"/>
    <property type="match status" value="1"/>
</dbReference>
<dbReference type="Pfam" id="PF00144">
    <property type="entry name" value="Beta-lactamase"/>
    <property type="match status" value="1"/>
</dbReference>
<evidence type="ECO:0000256" key="1">
    <source>
        <dbReference type="ARBA" id="ARBA00004370"/>
    </source>
</evidence>
<dbReference type="InterPro" id="IPR012338">
    <property type="entry name" value="Beta-lactam/transpept-like"/>
</dbReference>
<gene>
    <name evidence="4" type="ORF">GC106_28660</name>
</gene>
<comment type="subcellular location">
    <subcellularLocation>
        <location evidence="1">Membrane</location>
    </subcellularLocation>
</comment>
<name>A0ABX2F4A6_9PSEU</name>
<evidence type="ECO:0000256" key="2">
    <source>
        <dbReference type="ARBA" id="ARBA00023136"/>
    </source>
</evidence>
<dbReference type="SUPFAM" id="SSF56601">
    <property type="entry name" value="beta-lactamase/transpeptidase-like"/>
    <property type="match status" value="1"/>
</dbReference>
<dbReference type="InterPro" id="IPR050491">
    <property type="entry name" value="AmpC-like"/>
</dbReference>
<evidence type="ECO:0000259" key="3">
    <source>
        <dbReference type="Pfam" id="PF00144"/>
    </source>
</evidence>
<protein>
    <submittedName>
        <fullName evidence="4">Serine hydrolase</fullName>
    </submittedName>
</protein>
<keyword evidence="2" id="KW-0472">Membrane</keyword>
<comment type="caution">
    <text evidence="4">The sequence shown here is derived from an EMBL/GenBank/DDBJ whole genome shotgun (WGS) entry which is preliminary data.</text>
</comment>
<evidence type="ECO:0000313" key="5">
    <source>
        <dbReference type="Proteomes" id="UP000763557"/>
    </source>
</evidence>
<reference evidence="4 5" key="1">
    <citation type="submission" date="2020-01" db="EMBL/GenBank/DDBJ databases">
        <title>Kibdelosporangium persica a novel Actinomycetes from a hot desert in Iran.</title>
        <authorList>
            <person name="Safaei N."/>
            <person name="Zaburannyi N."/>
            <person name="Mueller R."/>
            <person name="Wink J."/>
        </authorList>
    </citation>
    <scope>NUCLEOTIDE SEQUENCE [LARGE SCALE GENOMIC DNA]</scope>
    <source>
        <strain evidence="4 5">4NS15</strain>
    </source>
</reference>
<dbReference type="Proteomes" id="UP000763557">
    <property type="component" value="Unassembled WGS sequence"/>
</dbReference>
<evidence type="ECO:0000313" key="4">
    <source>
        <dbReference type="EMBL" id="NRN65655.1"/>
    </source>
</evidence>
<dbReference type="InterPro" id="IPR001466">
    <property type="entry name" value="Beta-lactam-related"/>
</dbReference>
<dbReference type="Gene3D" id="3.40.710.10">
    <property type="entry name" value="DD-peptidase/beta-lactamase superfamily"/>
    <property type="match status" value="1"/>
</dbReference>